<reference evidence="1 2" key="1">
    <citation type="journal article" date="2022" name="G3 (Bethesda)">
        <title>Whole-genome sequence and methylome profiling of the almond [Prunus dulcis (Mill.) D.A. Webb] cultivar 'Nonpareil'.</title>
        <authorList>
            <person name="D'Amico-Willman K.M."/>
            <person name="Ouma W.Z."/>
            <person name="Meulia T."/>
            <person name="Sideli G.M."/>
            <person name="Gradziel T.M."/>
            <person name="Fresnedo-Ramirez J."/>
        </authorList>
    </citation>
    <scope>NUCLEOTIDE SEQUENCE [LARGE SCALE GENOMIC DNA]</scope>
    <source>
        <strain evidence="1">Clone GOH B32 T37-40</strain>
    </source>
</reference>
<proteinExistence type="predicted"/>
<protein>
    <submittedName>
        <fullName evidence="1">Uncharacterized protein</fullName>
    </submittedName>
</protein>
<dbReference type="Proteomes" id="UP001054821">
    <property type="component" value="Chromosome 1"/>
</dbReference>
<dbReference type="PANTHER" id="PTHR35046:SF26">
    <property type="entry name" value="RNA-DIRECTED DNA POLYMERASE"/>
    <property type="match status" value="1"/>
</dbReference>
<gene>
    <name evidence="1" type="ORF">L3X38_003698</name>
</gene>
<evidence type="ECO:0000313" key="2">
    <source>
        <dbReference type="Proteomes" id="UP001054821"/>
    </source>
</evidence>
<evidence type="ECO:0000313" key="1">
    <source>
        <dbReference type="EMBL" id="KAI5350807.1"/>
    </source>
</evidence>
<comment type="caution">
    <text evidence="1">The sequence shown here is derived from an EMBL/GenBank/DDBJ whole genome shotgun (WGS) entry which is preliminary data.</text>
</comment>
<sequence length="131" mass="15036">MQNLIEINIIVAKNRATNPTIPNPWQVNLAEANEDDSEDHGADEEYEGADFAFEEGDEVINLVLQWVLLVPSQEEGKWNKIFRSLYTANNKVCSLIIDGRNCENLISRKFVDYLKLPTGKHESPYSLRWVK</sequence>
<organism evidence="1 2">
    <name type="scientific">Prunus dulcis</name>
    <name type="common">Almond</name>
    <name type="synonym">Amygdalus dulcis</name>
    <dbReference type="NCBI Taxonomy" id="3755"/>
    <lineage>
        <taxon>Eukaryota</taxon>
        <taxon>Viridiplantae</taxon>
        <taxon>Streptophyta</taxon>
        <taxon>Embryophyta</taxon>
        <taxon>Tracheophyta</taxon>
        <taxon>Spermatophyta</taxon>
        <taxon>Magnoliopsida</taxon>
        <taxon>eudicotyledons</taxon>
        <taxon>Gunneridae</taxon>
        <taxon>Pentapetalae</taxon>
        <taxon>rosids</taxon>
        <taxon>fabids</taxon>
        <taxon>Rosales</taxon>
        <taxon>Rosaceae</taxon>
        <taxon>Amygdaloideae</taxon>
        <taxon>Amygdaleae</taxon>
        <taxon>Prunus</taxon>
    </lineage>
</organism>
<dbReference type="EMBL" id="JAJFAZ020000001">
    <property type="protein sequence ID" value="KAI5350807.1"/>
    <property type="molecule type" value="Genomic_DNA"/>
</dbReference>
<dbReference type="PANTHER" id="PTHR35046">
    <property type="entry name" value="ZINC KNUCKLE (CCHC-TYPE) FAMILY PROTEIN"/>
    <property type="match status" value="1"/>
</dbReference>
<name>A0AAD5F2B1_PRUDU</name>
<accession>A0AAD5F2B1</accession>
<dbReference type="AlphaFoldDB" id="A0AAD5F2B1"/>
<keyword evidence="2" id="KW-1185">Reference proteome</keyword>